<dbReference type="Proteomes" id="UP000828390">
    <property type="component" value="Unassembled WGS sequence"/>
</dbReference>
<evidence type="ECO:0000313" key="3">
    <source>
        <dbReference type="EMBL" id="KAH3826624.1"/>
    </source>
</evidence>
<dbReference type="Gene3D" id="3.50.50.60">
    <property type="entry name" value="FAD/NAD(P)-binding domain"/>
    <property type="match status" value="1"/>
</dbReference>
<proteinExistence type="inferred from homology"/>
<dbReference type="SUPFAM" id="SSF51905">
    <property type="entry name" value="FAD/NAD(P)-binding domain"/>
    <property type="match status" value="1"/>
</dbReference>
<accession>A0A9D4JXH7</accession>
<dbReference type="InterPro" id="IPR036188">
    <property type="entry name" value="FAD/NAD-bd_sf"/>
</dbReference>
<evidence type="ECO:0000256" key="1">
    <source>
        <dbReference type="ARBA" id="ARBA00010790"/>
    </source>
</evidence>
<dbReference type="PANTHER" id="PTHR11552:SF147">
    <property type="entry name" value="CHOLINE DEHYDROGENASE, MITOCHONDRIAL"/>
    <property type="match status" value="1"/>
</dbReference>
<evidence type="ECO:0000259" key="2">
    <source>
        <dbReference type="Pfam" id="PF05199"/>
    </source>
</evidence>
<dbReference type="InterPro" id="IPR012132">
    <property type="entry name" value="GMC_OxRdtase"/>
</dbReference>
<dbReference type="EMBL" id="JAIWYP010000005">
    <property type="protein sequence ID" value="KAH3826624.1"/>
    <property type="molecule type" value="Genomic_DNA"/>
</dbReference>
<protein>
    <recommendedName>
        <fullName evidence="2">Glucose-methanol-choline oxidoreductase C-terminal domain-containing protein</fullName>
    </recommendedName>
</protein>
<dbReference type="PANTHER" id="PTHR11552">
    <property type="entry name" value="GLUCOSE-METHANOL-CHOLINE GMC OXIDOREDUCTASE"/>
    <property type="match status" value="1"/>
</dbReference>
<reference evidence="3" key="1">
    <citation type="journal article" date="2019" name="bioRxiv">
        <title>The Genome of the Zebra Mussel, Dreissena polymorpha: A Resource for Invasive Species Research.</title>
        <authorList>
            <person name="McCartney M.A."/>
            <person name="Auch B."/>
            <person name="Kono T."/>
            <person name="Mallez S."/>
            <person name="Zhang Y."/>
            <person name="Obille A."/>
            <person name="Becker A."/>
            <person name="Abrahante J.E."/>
            <person name="Garbe J."/>
            <person name="Badalamenti J.P."/>
            <person name="Herman A."/>
            <person name="Mangelson H."/>
            <person name="Liachko I."/>
            <person name="Sullivan S."/>
            <person name="Sone E.D."/>
            <person name="Koren S."/>
            <person name="Silverstein K.A.T."/>
            <person name="Beckman K.B."/>
            <person name="Gohl D.M."/>
        </authorList>
    </citation>
    <scope>NUCLEOTIDE SEQUENCE</scope>
    <source>
        <strain evidence="3">Duluth1</strain>
        <tissue evidence="3">Whole animal</tissue>
    </source>
</reference>
<dbReference type="InterPro" id="IPR007867">
    <property type="entry name" value="GMC_OxRtase_C"/>
</dbReference>
<name>A0A9D4JXH7_DREPO</name>
<dbReference type="AlphaFoldDB" id="A0A9D4JXH7"/>
<dbReference type="GO" id="GO:0016614">
    <property type="term" value="F:oxidoreductase activity, acting on CH-OH group of donors"/>
    <property type="evidence" value="ECO:0007669"/>
    <property type="project" value="InterPro"/>
</dbReference>
<comment type="caution">
    <text evidence="3">The sequence shown here is derived from an EMBL/GenBank/DDBJ whole genome shotgun (WGS) entry which is preliminary data.</text>
</comment>
<keyword evidence="4" id="KW-1185">Reference proteome</keyword>
<organism evidence="3 4">
    <name type="scientific">Dreissena polymorpha</name>
    <name type="common">Zebra mussel</name>
    <name type="synonym">Mytilus polymorpha</name>
    <dbReference type="NCBI Taxonomy" id="45954"/>
    <lineage>
        <taxon>Eukaryota</taxon>
        <taxon>Metazoa</taxon>
        <taxon>Spiralia</taxon>
        <taxon>Lophotrochozoa</taxon>
        <taxon>Mollusca</taxon>
        <taxon>Bivalvia</taxon>
        <taxon>Autobranchia</taxon>
        <taxon>Heteroconchia</taxon>
        <taxon>Euheterodonta</taxon>
        <taxon>Imparidentia</taxon>
        <taxon>Neoheterodontei</taxon>
        <taxon>Myida</taxon>
        <taxon>Dreissenoidea</taxon>
        <taxon>Dreissenidae</taxon>
        <taxon>Dreissena</taxon>
    </lineage>
</organism>
<feature type="domain" description="Glucose-methanol-choline oxidoreductase C-terminal" evidence="2">
    <location>
        <begin position="6"/>
        <end position="68"/>
    </location>
</feature>
<reference evidence="3" key="2">
    <citation type="submission" date="2020-11" db="EMBL/GenBank/DDBJ databases">
        <authorList>
            <person name="McCartney M.A."/>
            <person name="Auch B."/>
            <person name="Kono T."/>
            <person name="Mallez S."/>
            <person name="Becker A."/>
            <person name="Gohl D.M."/>
            <person name="Silverstein K.A.T."/>
            <person name="Koren S."/>
            <person name="Bechman K.B."/>
            <person name="Herman A."/>
            <person name="Abrahante J.E."/>
            <person name="Garbe J."/>
        </authorList>
    </citation>
    <scope>NUCLEOTIDE SEQUENCE</scope>
    <source>
        <strain evidence="3">Duluth1</strain>
        <tissue evidence="3">Whole animal</tissue>
    </source>
</reference>
<comment type="similarity">
    <text evidence="1">Belongs to the GMC oxidoreductase family.</text>
</comment>
<sequence length="68" mass="7584">MNTTACKHTVFLSDEFNKCIIQHLAVTAYHPTSTCRMGSTIDKNSVVDPELRVKGIEMLRVVYAAVMP</sequence>
<dbReference type="GO" id="GO:0050660">
    <property type="term" value="F:flavin adenine dinucleotide binding"/>
    <property type="evidence" value="ECO:0007669"/>
    <property type="project" value="InterPro"/>
</dbReference>
<evidence type="ECO:0000313" key="4">
    <source>
        <dbReference type="Proteomes" id="UP000828390"/>
    </source>
</evidence>
<dbReference type="Pfam" id="PF05199">
    <property type="entry name" value="GMC_oxred_C"/>
    <property type="match status" value="1"/>
</dbReference>
<gene>
    <name evidence="3" type="ORF">DPMN_128533</name>
</gene>